<feature type="region of interest" description="Disordered" evidence="1">
    <location>
        <begin position="64"/>
        <end position="105"/>
    </location>
</feature>
<gene>
    <name evidence="2" type="ORF">PR001_g12237</name>
</gene>
<name>A0A6A3M310_9STRA</name>
<evidence type="ECO:0000313" key="3">
    <source>
        <dbReference type="Proteomes" id="UP000429607"/>
    </source>
</evidence>
<dbReference type="EMBL" id="QXFV01000787">
    <property type="protein sequence ID" value="KAE9026239.1"/>
    <property type="molecule type" value="Genomic_DNA"/>
</dbReference>
<protein>
    <submittedName>
        <fullName evidence="2">Uncharacterized protein</fullName>
    </submittedName>
</protein>
<proteinExistence type="predicted"/>
<dbReference type="Proteomes" id="UP000429607">
    <property type="component" value="Unassembled WGS sequence"/>
</dbReference>
<comment type="caution">
    <text evidence="2">The sequence shown here is derived from an EMBL/GenBank/DDBJ whole genome shotgun (WGS) entry which is preliminary data.</text>
</comment>
<evidence type="ECO:0000256" key="1">
    <source>
        <dbReference type="SAM" id="MobiDB-lite"/>
    </source>
</evidence>
<feature type="compositionally biased region" description="Polar residues" evidence="1">
    <location>
        <begin position="93"/>
        <end position="105"/>
    </location>
</feature>
<organism evidence="2 3">
    <name type="scientific">Phytophthora rubi</name>
    <dbReference type="NCBI Taxonomy" id="129364"/>
    <lineage>
        <taxon>Eukaryota</taxon>
        <taxon>Sar</taxon>
        <taxon>Stramenopiles</taxon>
        <taxon>Oomycota</taxon>
        <taxon>Peronosporomycetes</taxon>
        <taxon>Peronosporales</taxon>
        <taxon>Peronosporaceae</taxon>
        <taxon>Phytophthora</taxon>
    </lineage>
</organism>
<sequence length="105" mass="10957">MRAVLAPSPVSQREKLLASASARGVRLAVPLGAHLLRGGLARTLAQVLSILGLQQLWRDPFIDTSVGGAPAQPGADRLDETMSPPKHGREPLPQQSSVTSGFLGG</sequence>
<evidence type="ECO:0000313" key="2">
    <source>
        <dbReference type="EMBL" id="KAE9026239.1"/>
    </source>
</evidence>
<reference evidence="2 3" key="1">
    <citation type="submission" date="2018-09" db="EMBL/GenBank/DDBJ databases">
        <title>Genomic investigation of the strawberry pathogen Phytophthora fragariae indicates pathogenicity is determined by transcriptional variation in three key races.</title>
        <authorList>
            <person name="Adams T.M."/>
            <person name="Armitage A.D."/>
            <person name="Sobczyk M.K."/>
            <person name="Bates H.J."/>
            <person name="Dunwell J.M."/>
            <person name="Nellist C.F."/>
            <person name="Harrison R.J."/>
        </authorList>
    </citation>
    <scope>NUCLEOTIDE SEQUENCE [LARGE SCALE GENOMIC DNA]</scope>
    <source>
        <strain evidence="2 3">SCRP249</strain>
    </source>
</reference>
<accession>A0A6A3M310</accession>
<dbReference type="AlphaFoldDB" id="A0A6A3M310"/>